<dbReference type="RefSeq" id="XP_031084831.1">
    <property type="nucleotide sequence ID" value="XM_031219032.1"/>
</dbReference>
<dbReference type="VEuPathDB" id="FungiDB:FPRO_14050"/>
<gene>
    <name evidence="1" type="ORF">FPRO_14050</name>
</gene>
<sequence>MPRDMLLKLTQYYGVMVQKTMKMRCLCLCVFQIIVNVKLAAVRWAEKSLKIIGKAMLRLDRFSEAFRPSIANDHR</sequence>
<keyword evidence="2" id="KW-1185">Reference proteome</keyword>
<dbReference type="AlphaFoldDB" id="A0A1L7VV30"/>
<accession>A0A1L7VV30</accession>
<name>A0A1L7VV30_FUSPR</name>
<comment type="caution">
    <text evidence="1">The sequence shown here is derived from an EMBL/GenBank/DDBJ whole genome shotgun (WGS) entry which is preliminary data.</text>
</comment>
<proteinExistence type="predicted"/>
<dbReference type="GeneID" id="42058908"/>
<organism evidence="1 2">
    <name type="scientific">Fusarium proliferatum (strain ET1)</name>
    <name type="common">Orchid endophyte fungus</name>
    <dbReference type="NCBI Taxonomy" id="1227346"/>
    <lineage>
        <taxon>Eukaryota</taxon>
        <taxon>Fungi</taxon>
        <taxon>Dikarya</taxon>
        <taxon>Ascomycota</taxon>
        <taxon>Pezizomycotina</taxon>
        <taxon>Sordariomycetes</taxon>
        <taxon>Hypocreomycetidae</taxon>
        <taxon>Hypocreales</taxon>
        <taxon>Nectriaceae</taxon>
        <taxon>Fusarium</taxon>
        <taxon>Fusarium fujikuroi species complex</taxon>
    </lineage>
</organism>
<reference evidence="2" key="1">
    <citation type="journal article" date="2016" name="Genome Biol. Evol.">
        <title>Comparative 'omics' of the Fusarium fujikuroi species complex highlights differences in genetic potential and metabolite synthesis.</title>
        <authorList>
            <person name="Niehaus E.-M."/>
            <person name="Muensterkoetter M."/>
            <person name="Proctor R.H."/>
            <person name="Brown D.W."/>
            <person name="Sharon A."/>
            <person name="Idan Y."/>
            <person name="Oren-Young L."/>
            <person name="Sieber C.M."/>
            <person name="Novak O."/>
            <person name="Pencik A."/>
            <person name="Tarkowska D."/>
            <person name="Hromadova K."/>
            <person name="Freeman S."/>
            <person name="Maymon M."/>
            <person name="Elazar M."/>
            <person name="Youssef S.A."/>
            <person name="El-Shabrawy E.S.M."/>
            <person name="Shalaby A.B.A."/>
            <person name="Houterman P."/>
            <person name="Brock N.L."/>
            <person name="Burkhardt I."/>
            <person name="Tsavkelova E.A."/>
            <person name="Dickschat J.S."/>
            <person name="Galuszka P."/>
            <person name="Gueldener U."/>
            <person name="Tudzynski B."/>
        </authorList>
    </citation>
    <scope>NUCLEOTIDE SEQUENCE [LARGE SCALE GENOMIC DNA]</scope>
    <source>
        <strain evidence="2">ET1</strain>
    </source>
</reference>
<evidence type="ECO:0000313" key="2">
    <source>
        <dbReference type="Proteomes" id="UP000183971"/>
    </source>
</evidence>
<evidence type="ECO:0000313" key="1">
    <source>
        <dbReference type="EMBL" id="CZR44289.1"/>
    </source>
</evidence>
<protein>
    <submittedName>
        <fullName evidence="1">Uncharacterized protein</fullName>
    </submittedName>
</protein>
<dbReference type="EMBL" id="FJOF01000008">
    <property type="protein sequence ID" value="CZR44289.1"/>
    <property type="molecule type" value="Genomic_DNA"/>
</dbReference>
<dbReference type="Proteomes" id="UP000183971">
    <property type="component" value="Unassembled WGS sequence"/>
</dbReference>